<dbReference type="STRING" id="1071380.I2H698"/>
<dbReference type="RefSeq" id="XP_004181419.1">
    <property type="nucleotide sequence ID" value="XM_004181371.1"/>
</dbReference>
<dbReference type="SUPFAM" id="SSF48150">
    <property type="entry name" value="DNA-glycosylase"/>
    <property type="match status" value="1"/>
</dbReference>
<dbReference type="OMA" id="FMFILWR"/>
<accession>I2H698</accession>
<dbReference type="GO" id="GO:0032131">
    <property type="term" value="F:alkylated DNA binding"/>
    <property type="evidence" value="ECO:0007669"/>
    <property type="project" value="TreeGrafter"/>
</dbReference>
<dbReference type="GO" id="GO:0008725">
    <property type="term" value="F:DNA-3-methyladenine glycosylase activity"/>
    <property type="evidence" value="ECO:0007669"/>
    <property type="project" value="EnsemblFungi"/>
</dbReference>
<dbReference type="Proteomes" id="UP000002866">
    <property type="component" value="Chromosome 6"/>
</dbReference>
<sequence length="357" mass="41078">MTITRSKRKFSSIKNEDVELDVANTESNADFLLKTKIEENNGIVKTESEKAFRNKIPESLELPESFKEKHIPEFTTAINMILKEDPSLYSIIVAQEFQAVLKTKWDQIRKSTLQDFYQRLGISIIAQQISGSAARSIEKKVIALLGDDQGKFPSYIKMNELFRTDKDIKTNMRTCGLSVRKCDYIESLTDFFVSRGDELMDLIQQGLQNAEKEDFKLESSNDEEIISLLVDNIKGIGIWSARMFLMSGLLRVDVFSGEDVGIARGFSIYAKDKVDIMQEMKLKVKERNVNGSQAKKKRKAKTTKKSQLGYYDIDVMEEYASRFSPYKSVFMFVLWRISNPDICKTLMLEKEFLKKDM</sequence>
<organism evidence="5 6">
    <name type="scientific">Henningerozyma blattae (strain ATCC 34711 / CBS 6284 / DSM 70876 / NBRC 10599 / NRRL Y-10934 / UCD 77-7)</name>
    <name type="common">Yeast</name>
    <name type="synonym">Tetrapisispora blattae</name>
    <dbReference type="NCBI Taxonomy" id="1071380"/>
    <lineage>
        <taxon>Eukaryota</taxon>
        <taxon>Fungi</taxon>
        <taxon>Dikarya</taxon>
        <taxon>Ascomycota</taxon>
        <taxon>Saccharomycotina</taxon>
        <taxon>Saccharomycetes</taxon>
        <taxon>Saccharomycetales</taxon>
        <taxon>Saccharomycetaceae</taxon>
        <taxon>Henningerozyma</taxon>
    </lineage>
</organism>
<dbReference type="GO" id="GO:0043916">
    <property type="term" value="F:DNA-7-methylguanine glycosylase activity"/>
    <property type="evidence" value="ECO:0007669"/>
    <property type="project" value="TreeGrafter"/>
</dbReference>
<keyword evidence="6" id="KW-1185">Reference proteome</keyword>
<name>I2H698_HENB6</name>
<dbReference type="PANTHER" id="PTHR43003">
    <property type="entry name" value="DNA-3-METHYLADENINE GLYCOSYLASE"/>
    <property type="match status" value="1"/>
</dbReference>
<keyword evidence="3" id="KW-0234">DNA repair</keyword>
<dbReference type="EMBL" id="HE806321">
    <property type="protein sequence ID" value="CCH61900.1"/>
    <property type="molecule type" value="Genomic_DNA"/>
</dbReference>
<dbReference type="PANTHER" id="PTHR43003:SF5">
    <property type="entry name" value="DNA-3-METHYLADENINE GLYCOSYLASE"/>
    <property type="match status" value="1"/>
</dbReference>
<evidence type="ECO:0000313" key="6">
    <source>
        <dbReference type="Proteomes" id="UP000002866"/>
    </source>
</evidence>
<dbReference type="HOGENOM" id="CLU_000445_72_4_1"/>
<dbReference type="Gene3D" id="1.10.1670.40">
    <property type="match status" value="1"/>
</dbReference>
<dbReference type="AlphaFoldDB" id="I2H698"/>
<dbReference type="InParanoid" id="I2H698"/>
<dbReference type="GO" id="GO:0032993">
    <property type="term" value="C:protein-DNA complex"/>
    <property type="evidence" value="ECO:0007669"/>
    <property type="project" value="TreeGrafter"/>
</dbReference>
<dbReference type="InterPro" id="IPR011257">
    <property type="entry name" value="DNA_glycosylase"/>
</dbReference>
<dbReference type="GO" id="GO:0005634">
    <property type="term" value="C:nucleus"/>
    <property type="evidence" value="ECO:0007669"/>
    <property type="project" value="TreeGrafter"/>
</dbReference>
<dbReference type="PROSITE" id="PS00516">
    <property type="entry name" value="ALKYLBASE_DNA_GLYCOS"/>
    <property type="match status" value="1"/>
</dbReference>
<gene>
    <name evidence="5" type="primary">TBLA0F03630</name>
    <name evidence="5" type="ORF">TBLA_0F03630</name>
</gene>
<dbReference type="GO" id="GO:0006285">
    <property type="term" value="P:base-excision repair, AP site formation"/>
    <property type="evidence" value="ECO:0007669"/>
    <property type="project" value="EnsemblFungi"/>
</dbReference>
<comment type="similarity">
    <text evidence="1">Belongs to the alkylbase DNA glycosidase AlkA family.</text>
</comment>
<evidence type="ECO:0000256" key="3">
    <source>
        <dbReference type="ARBA" id="ARBA00023204"/>
    </source>
</evidence>
<evidence type="ECO:0000313" key="5">
    <source>
        <dbReference type="EMBL" id="CCH61900.1"/>
    </source>
</evidence>
<evidence type="ECO:0000256" key="1">
    <source>
        <dbReference type="ARBA" id="ARBA00010817"/>
    </source>
</evidence>
<dbReference type="GeneID" id="14497009"/>
<dbReference type="FunCoup" id="I2H698">
    <property type="interactions" value="82"/>
</dbReference>
<dbReference type="KEGG" id="tbl:TBLA_0F03630"/>
<dbReference type="InterPro" id="IPR000035">
    <property type="entry name" value="Alkylbase_DNA_glycsylse_CS"/>
</dbReference>
<keyword evidence="2" id="KW-0227">DNA damage</keyword>
<evidence type="ECO:0000259" key="4">
    <source>
        <dbReference type="SMART" id="SM00478"/>
    </source>
</evidence>
<evidence type="ECO:0000256" key="2">
    <source>
        <dbReference type="ARBA" id="ARBA00022763"/>
    </source>
</evidence>
<feature type="domain" description="HhH-GPD" evidence="4">
    <location>
        <begin position="125"/>
        <end position="305"/>
    </location>
</feature>
<protein>
    <recommendedName>
        <fullName evidence="4">HhH-GPD domain-containing protein</fullName>
    </recommendedName>
</protein>
<reference evidence="5 6" key="1">
    <citation type="journal article" date="2011" name="Proc. Natl. Acad. Sci. U.S.A.">
        <title>Evolutionary erosion of yeast sex chromosomes by mating-type switching accidents.</title>
        <authorList>
            <person name="Gordon J.L."/>
            <person name="Armisen D."/>
            <person name="Proux-Wera E."/>
            <person name="Oheigeartaigh S.S."/>
            <person name="Byrne K.P."/>
            <person name="Wolfe K.H."/>
        </authorList>
    </citation>
    <scope>NUCLEOTIDE SEQUENCE [LARGE SCALE GENOMIC DNA]</scope>
    <source>
        <strain evidence="6">ATCC 34711 / CBS 6284 / DSM 70876 / NBRC 10599 / NRRL Y-10934 / UCD 77-7</strain>
    </source>
</reference>
<dbReference type="SMART" id="SM00478">
    <property type="entry name" value="ENDO3c"/>
    <property type="match status" value="1"/>
</dbReference>
<dbReference type="OrthoDB" id="415889at2759"/>
<dbReference type="InterPro" id="IPR051912">
    <property type="entry name" value="Alkylbase_DNA_Glycosylase/TA"/>
</dbReference>
<dbReference type="GO" id="GO:0006307">
    <property type="term" value="P:DNA alkylation repair"/>
    <property type="evidence" value="ECO:0007669"/>
    <property type="project" value="EnsemblFungi"/>
</dbReference>
<dbReference type="eggNOG" id="KOG1918">
    <property type="taxonomic scope" value="Eukaryota"/>
</dbReference>
<proteinExistence type="inferred from homology"/>
<dbReference type="InterPro" id="IPR003265">
    <property type="entry name" value="HhH-GPD_domain"/>
</dbReference>
<dbReference type="Gene3D" id="1.10.340.30">
    <property type="entry name" value="Hypothetical protein, domain 2"/>
    <property type="match status" value="1"/>
</dbReference>